<dbReference type="RefSeq" id="WP_014202656.1">
    <property type="nucleotide sequence ID" value="NC_016599.1"/>
</dbReference>
<dbReference type="PATRIC" id="fig|926562.3.peg.2351"/>
<dbReference type="EC" id="3.2.2.-" evidence="5"/>
<dbReference type="EMBL" id="CP003156">
    <property type="protein sequence ID" value="AEV33307.1"/>
    <property type="molecule type" value="Genomic_DNA"/>
</dbReference>
<dbReference type="NCBIfam" id="TIGR00567">
    <property type="entry name" value="3mg"/>
    <property type="match status" value="1"/>
</dbReference>
<proteinExistence type="inferred from homology"/>
<dbReference type="InterPro" id="IPR011034">
    <property type="entry name" value="Formyl_transferase-like_C_sf"/>
</dbReference>
<evidence type="ECO:0000256" key="5">
    <source>
        <dbReference type="HAMAP-Rule" id="MF_00527"/>
    </source>
</evidence>
<dbReference type="GO" id="GO:0003677">
    <property type="term" value="F:DNA binding"/>
    <property type="evidence" value="ECO:0007669"/>
    <property type="project" value="InterPro"/>
</dbReference>
<dbReference type="InterPro" id="IPR036995">
    <property type="entry name" value="MPG_sf"/>
</dbReference>
<protein>
    <recommendedName>
        <fullName evidence="5">Putative 3-methyladenine DNA glycosylase</fullName>
        <ecNumber evidence="5">3.2.2.-</ecNumber>
    </recommendedName>
</protein>
<dbReference type="HAMAP" id="MF_00527">
    <property type="entry name" value="3MGH"/>
    <property type="match status" value="1"/>
</dbReference>
<dbReference type="AlphaFoldDB" id="G8R687"/>
<dbReference type="STRING" id="926562.Oweho_2335"/>
<keyword evidence="4 5" id="KW-0234">DNA repair</keyword>
<keyword evidence="7" id="KW-1185">Reference proteome</keyword>
<dbReference type="GO" id="GO:0003905">
    <property type="term" value="F:alkylbase DNA N-glycosylase activity"/>
    <property type="evidence" value="ECO:0007669"/>
    <property type="project" value="InterPro"/>
</dbReference>
<dbReference type="SUPFAM" id="SSF50486">
    <property type="entry name" value="FMT C-terminal domain-like"/>
    <property type="match status" value="1"/>
</dbReference>
<dbReference type="Gene3D" id="3.10.300.10">
    <property type="entry name" value="Methylpurine-DNA glycosylase (MPG)"/>
    <property type="match status" value="1"/>
</dbReference>
<reference evidence="6 7" key="1">
    <citation type="journal article" date="2012" name="Stand. Genomic Sci.">
        <title>Genome sequence of the orange-pigmented seawater bacterium Owenweeksia hongkongensis type strain (UST20020801(T)).</title>
        <authorList>
            <person name="Riedel T."/>
            <person name="Held B."/>
            <person name="Nolan M."/>
            <person name="Lucas S."/>
            <person name="Lapidus A."/>
            <person name="Tice H."/>
            <person name="Del Rio T.G."/>
            <person name="Cheng J.F."/>
            <person name="Han C."/>
            <person name="Tapia R."/>
            <person name="Goodwin L.A."/>
            <person name="Pitluck S."/>
            <person name="Liolios K."/>
            <person name="Mavromatis K."/>
            <person name="Pagani I."/>
            <person name="Ivanova N."/>
            <person name="Mikhailova N."/>
            <person name="Pati A."/>
            <person name="Chen A."/>
            <person name="Palaniappan K."/>
            <person name="Rohde M."/>
            <person name="Tindall B.J."/>
            <person name="Detter J.C."/>
            <person name="Goker M."/>
            <person name="Woyke T."/>
            <person name="Bristow J."/>
            <person name="Eisen J.A."/>
            <person name="Markowitz V."/>
            <person name="Hugenholtz P."/>
            <person name="Klenk H.P."/>
            <person name="Kyrpides N.C."/>
        </authorList>
    </citation>
    <scope>NUCLEOTIDE SEQUENCE</scope>
    <source>
        <strain evidence="7">DSM 17368 / JCM 12287 / NRRL B-23963</strain>
    </source>
</reference>
<accession>G8R687</accession>
<evidence type="ECO:0000256" key="3">
    <source>
        <dbReference type="ARBA" id="ARBA00022801"/>
    </source>
</evidence>
<dbReference type="PANTHER" id="PTHR10429:SF0">
    <property type="entry name" value="DNA-3-METHYLADENINE GLYCOSYLASE"/>
    <property type="match status" value="1"/>
</dbReference>
<evidence type="ECO:0000256" key="4">
    <source>
        <dbReference type="ARBA" id="ARBA00023204"/>
    </source>
</evidence>
<organism evidence="6 7">
    <name type="scientific">Owenweeksia hongkongensis (strain DSM 17368 / CIP 108786 / JCM 12287 / NRRL B-23963 / UST20020801)</name>
    <dbReference type="NCBI Taxonomy" id="926562"/>
    <lineage>
        <taxon>Bacteria</taxon>
        <taxon>Pseudomonadati</taxon>
        <taxon>Bacteroidota</taxon>
        <taxon>Flavobacteriia</taxon>
        <taxon>Flavobacteriales</taxon>
        <taxon>Owenweeksiaceae</taxon>
        <taxon>Owenweeksia</taxon>
    </lineage>
</organism>
<dbReference type="InterPro" id="IPR003180">
    <property type="entry name" value="MPG"/>
</dbReference>
<dbReference type="FunFam" id="3.10.300.10:FF:000001">
    <property type="entry name" value="Putative 3-methyladenine DNA glycosylase"/>
    <property type="match status" value="1"/>
</dbReference>
<sequence length="199" mass="22282">MQPLPLSYYQNDDVVFLAKDLLGKKLCTNINGQFTSGIITETEAYCGRNDKACHANNGKRTKRTEIMFQEGGKAYVYLCYGIHNLFNVTSNVNGLADAILVRAIQPVDGIEIMLERRNKSKLDKTLSSGPGTLSQALGIDRNFYGLDLTGHDIWIENSTTKIAHSEIVESTRIGVDYAGEDALRPWRFYIKNSIWVSKL</sequence>
<evidence type="ECO:0000313" key="7">
    <source>
        <dbReference type="Proteomes" id="UP000005631"/>
    </source>
</evidence>
<dbReference type="Proteomes" id="UP000005631">
    <property type="component" value="Chromosome"/>
</dbReference>
<gene>
    <name evidence="6" type="ordered locus">Oweho_2335</name>
</gene>
<dbReference type="HOGENOM" id="CLU_060471_2_1_10"/>
<evidence type="ECO:0000256" key="2">
    <source>
        <dbReference type="ARBA" id="ARBA00022763"/>
    </source>
</evidence>
<dbReference type="OrthoDB" id="9794313at2"/>
<evidence type="ECO:0000313" key="6">
    <source>
        <dbReference type="EMBL" id="AEV33307.1"/>
    </source>
</evidence>
<dbReference type="Pfam" id="PF02245">
    <property type="entry name" value="Pur_DNA_glyco"/>
    <property type="match status" value="1"/>
</dbReference>
<dbReference type="CDD" id="cd00540">
    <property type="entry name" value="AAG"/>
    <property type="match status" value="1"/>
</dbReference>
<evidence type="ECO:0000256" key="1">
    <source>
        <dbReference type="ARBA" id="ARBA00009232"/>
    </source>
</evidence>
<comment type="similarity">
    <text evidence="1 5">Belongs to the DNA glycosylase MPG family.</text>
</comment>
<dbReference type="PANTHER" id="PTHR10429">
    <property type="entry name" value="DNA-3-METHYLADENINE GLYCOSYLASE"/>
    <property type="match status" value="1"/>
</dbReference>
<dbReference type="eggNOG" id="COG2094">
    <property type="taxonomic scope" value="Bacteria"/>
</dbReference>
<dbReference type="GO" id="GO:0006284">
    <property type="term" value="P:base-excision repair"/>
    <property type="evidence" value="ECO:0007669"/>
    <property type="project" value="InterPro"/>
</dbReference>
<keyword evidence="3 5" id="KW-0378">Hydrolase</keyword>
<keyword evidence="2 5" id="KW-0227">DNA damage</keyword>
<dbReference type="KEGG" id="oho:Oweho_2335"/>
<name>G8R687_OWEHD</name>